<dbReference type="CDD" id="cd00429">
    <property type="entry name" value="RPE"/>
    <property type="match status" value="1"/>
</dbReference>
<keyword evidence="10 11" id="KW-0119">Carbohydrate metabolism</keyword>
<evidence type="ECO:0000256" key="8">
    <source>
        <dbReference type="ARBA" id="ARBA00022723"/>
    </source>
</evidence>
<comment type="caution">
    <text evidence="10">Lacks conserved residue(s) required for the propagation of feature annotation.</text>
</comment>
<sequence length="216" mass="23982">MKTKLIAPSVLSADFGNLQRDIEMINGSQADWFHVDVMDGRFVPNISFGFPVMKAIQEHAKKFVDVHLMIVEPEKYVEEFINYGADLVSVHYEACTHLHRTINLIQDKGAKAGVVLNPSTPVWVLEDIITEVDLVLLMSVNPGFGGQKFIENTYKKIRETKELILENNSTALIEIDGGVNTENAPKLFEAGADVLVAGNAVFASENPERTIELLKV</sequence>
<dbReference type="SUPFAM" id="SSF51366">
    <property type="entry name" value="Ribulose-phoshate binding barrel"/>
    <property type="match status" value="1"/>
</dbReference>
<proteinExistence type="inferred from homology"/>
<evidence type="ECO:0000313" key="15">
    <source>
        <dbReference type="EMBL" id="OEL11764.1"/>
    </source>
</evidence>
<comment type="cofactor">
    <cofactor evidence="10 13">
        <name>a divalent metal cation</name>
        <dbReference type="ChEBI" id="CHEBI:60240"/>
    </cofactor>
    <text evidence="10 13">Binds 1 divalent metal cation per subunit.</text>
</comment>
<dbReference type="PATRIC" id="fig|237258.4.peg.1703"/>
<evidence type="ECO:0000256" key="1">
    <source>
        <dbReference type="ARBA" id="ARBA00001782"/>
    </source>
</evidence>
<comment type="similarity">
    <text evidence="6 10 11">Belongs to the ribulose-phosphate 3-epimerase family.</text>
</comment>
<dbReference type="InterPro" id="IPR026019">
    <property type="entry name" value="Ribul_P_3_epim"/>
</dbReference>
<evidence type="ECO:0000256" key="7">
    <source>
        <dbReference type="ARBA" id="ARBA00013188"/>
    </source>
</evidence>
<keyword evidence="13" id="KW-0170">Cobalt</keyword>
<dbReference type="KEGG" id="cnr:EB819_05255"/>
<keyword evidence="13" id="KW-0464">Manganese</keyword>
<comment type="cofactor">
    <cofactor evidence="5">
        <name>Fe(2+)</name>
        <dbReference type="ChEBI" id="CHEBI:29033"/>
    </cofactor>
</comment>
<dbReference type="OrthoDB" id="1645589at2"/>
<comment type="pathway">
    <text evidence="10">Carbohydrate degradation.</text>
</comment>
<dbReference type="InterPro" id="IPR000056">
    <property type="entry name" value="Ribul_P_3_epim-like"/>
</dbReference>
<evidence type="ECO:0000256" key="13">
    <source>
        <dbReference type="PIRSR" id="PIRSR001461-2"/>
    </source>
</evidence>
<feature type="active site" description="Proton acceptor" evidence="10 12">
    <location>
        <position position="36"/>
    </location>
</feature>
<comment type="function">
    <text evidence="10">Catalyzes the reversible epimerization of D-ribulose 5-phosphate to D-xylulose 5-phosphate.</text>
</comment>
<feature type="active site" description="Proton donor" evidence="10 12">
    <location>
        <position position="176"/>
    </location>
</feature>
<keyword evidence="13" id="KW-0862">Zinc</keyword>
<comment type="catalytic activity">
    <reaction evidence="1 10 11">
        <text>D-ribulose 5-phosphate = D-xylulose 5-phosphate</text>
        <dbReference type="Rhea" id="RHEA:13677"/>
        <dbReference type="ChEBI" id="CHEBI:57737"/>
        <dbReference type="ChEBI" id="CHEBI:58121"/>
        <dbReference type="EC" id="5.1.3.1"/>
    </reaction>
</comment>
<feature type="binding site" evidence="10 13">
    <location>
        <position position="36"/>
    </location>
    <ligand>
        <name>a divalent metal cation</name>
        <dbReference type="ChEBI" id="CHEBI:60240"/>
    </ligand>
</feature>
<evidence type="ECO:0000256" key="11">
    <source>
        <dbReference type="PIRNR" id="PIRNR001461"/>
    </source>
</evidence>
<dbReference type="EC" id="5.1.3.1" evidence="7 10"/>
<evidence type="ECO:0000256" key="3">
    <source>
        <dbReference type="ARBA" id="ARBA00001941"/>
    </source>
</evidence>
<comment type="caution">
    <text evidence="15">The sequence shown here is derived from an EMBL/GenBank/DDBJ whole genome shotgun (WGS) entry which is preliminary data.</text>
</comment>
<dbReference type="PANTHER" id="PTHR11749">
    <property type="entry name" value="RIBULOSE-5-PHOSPHATE-3-EPIMERASE"/>
    <property type="match status" value="1"/>
</dbReference>
<dbReference type="GO" id="GO:0004750">
    <property type="term" value="F:D-ribulose-phosphate 3-epimerase activity"/>
    <property type="evidence" value="ECO:0007669"/>
    <property type="project" value="UniProtKB-UniRule"/>
</dbReference>
<evidence type="ECO:0000256" key="5">
    <source>
        <dbReference type="ARBA" id="ARBA00001954"/>
    </source>
</evidence>
<evidence type="ECO:0000256" key="14">
    <source>
        <dbReference type="PIRSR" id="PIRSR001461-3"/>
    </source>
</evidence>
<dbReference type="GO" id="GO:0006098">
    <property type="term" value="P:pentose-phosphate shunt"/>
    <property type="evidence" value="ECO:0007669"/>
    <property type="project" value="UniProtKB-UniRule"/>
</dbReference>
<dbReference type="STRING" id="237258.SAMN04489756_13016"/>
<dbReference type="Proteomes" id="UP000095601">
    <property type="component" value="Unassembled WGS sequence"/>
</dbReference>
<dbReference type="Pfam" id="PF00834">
    <property type="entry name" value="Ribul_P_3_epim"/>
    <property type="match status" value="1"/>
</dbReference>
<feature type="binding site" evidence="10">
    <location>
        <begin position="176"/>
        <end position="178"/>
    </location>
    <ligand>
        <name>substrate</name>
    </ligand>
</feature>
<dbReference type="GO" id="GO:0019323">
    <property type="term" value="P:pentose catabolic process"/>
    <property type="evidence" value="ECO:0007669"/>
    <property type="project" value="UniProtKB-UniRule"/>
</dbReference>
<dbReference type="NCBIfam" id="TIGR01163">
    <property type="entry name" value="rpe"/>
    <property type="match status" value="1"/>
</dbReference>
<dbReference type="InterPro" id="IPR011060">
    <property type="entry name" value="RibuloseP-bd_barrel"/>
</dbReference>
<dbReference type="InterPro" id="IPR013785">
    <property type="entry name" value="Aldolase_TIM"/>
</dbReference>
<feature type="binding site" evidence="10 14">
    <location>
        <position position="67"/>
    </location>
    <ligand>
        <name>substrate</name>
    </ligand>
</feature>
<comment type="cofactor">
    <cofactor evidence="4">
        <name>Zn(2+)</name>
        <dbReference type="ChEBI" id="CHEBI:29105"/>
    </cofactor>
</comment>
<dbReference type="HAMAP" id="MF_02227">
    <property type="entry name" value="RPE"/>
    <property type="match status" value="1"/>
</dbReference>
<keyword evidence="8 10" id="KW-0479">Metal-binding</keyword>
<organism evidence="15 16">
    <name type="scientific">Cloacibacterium normanense</name>
    <dbReference type="NCBI Taxonomy" id="237258"/>
    <lineage>
        <taxon>Bacteria</taxon>
        <taxon>Pseudomonadati</taxon>
        <taxon>Bacteroidota</taxon>
        <taxon>Flavobacteriia</taxon>
        <taxon>Flavobacteriales</taxon>
        <taxon>Weeksellaceae</taxon>
    </lineage>
</organism>
<dbReference type="PIRSF" id="PIRSF001461">
    <property type="entry name" value="RPE"/>
    <property type="match status" value="1"/>
</dbReference>
<feature type="binding site" evidence="10 14">
    <location>
        <position position="9"/>
    </location>
    <ligand>
        <name>substrate</name>
    </ligand>
</feature>
<dbReference type="AlphaFoldDB" id="A0A1E5UFU6"/>
<reference evidence="15 16" key="1">
    <citation type="submission" date="2016-09" db="EMBL/GenBank/DDBJ databases">
        <authorList>
            <person name="Capua I."/>
            <person name="De Benedictis P."/>
            <person name="Joannis T."/>
            <person name="Lombin L.H."/>
            <person name="Cattoli G."/>
        </authorList>
    </citation>
    <scope>NUCLEOTIDE SEQUENCE [LARGE SCALE GENOMIC DNA]</scope>
    <source>
        <strain evidence="15 16">NRS-1</strain>
    </source>
</reference>
<dbReference type="FunFam" id="3.20.20.70:FF:000004">
    <property type="entry name" value="Ribulose-phosphate 3-epimerase"/>
    <property type="match status" value="1"/>
</dbReference>
<feature type="binding site" evidence="10 13">
    <location>
        <position position="176"/>
    </location>
    <ligand>
        <name>a divalent metal cation</name>
        <dbReference type="ChEBI" id="CHEBI:60240"/>
    </ligand>
</feature>
<gene>
    <name evidence="10 15" type="primary">rpe</name>
    <name evidence="15" type="ORF">BHF72_1749</name>
</gene>
<dbReference type="RefSeq" id="WP_069797499.1">
    <property type="nucleotide sequence ID" value="NZ_CP034157.1"/>
</dbReference>
<evidence type="ECO:0000256" key="4">
    <source>
        <dbReference type="ARBA" id="ARBA00001947"/>
    </source>
</evidence>
<dbReference type="GO" id="GO:0046872">
    <property type="term" value="F:metal ion binding"/>
    <property type="evidence" value="ECO:0007669"/>
    <property type="project" value="UniProtKB-UniRule"/>
</dbReference>
<feature type="binding site" evidence="10 13">
    <location>
        <position position="34"/>
    </location>
    <ligand>
        <name>a divalent metal cation</name>
        <dbReference type="ChEBI" id="CHEBI:60240"/>
    </ligand>
</feature>
<evidence type="ECO:0000256" key="6">
    <source>
        <dbReference type="ARBA" id="ARBA00009541"/>
    </source>
</evidence>
<evidence type="ECO:0000256" key="10">
    <source>
        <dbReference type="HAMAP-Rule" id="MF_02227"/>
    </source>
</evidence>
<dbReference type="Gene3D" id="3.20.20.70">
    <property type="entry name" value="Aldolase class I"/>
    <property type="match status" value="1"/>
</dbReference>
<comment type="cofactor">
    <cofactor evidence="3">
        <name>Co(2+)</name>
        <dbReference type="ChEBI" id="CHEBI:48828"/>
    </cofactor>
</comment>
<dbReference type="GO" id="GO:0005737">
    <property type="term" value="C:cytoplasm"/>
    <property type="evidence" value="ECO:0007669"/>
    <property type="project" value="UniProtKB-ARBA"/>
</dbReference>
<protein>
    <recommendedName>
        <fullName evidence="7 10">Ribulose-phosphate 3-epimerase</fullName>
        <ecNumber evidence="7 10">5.1.3.1</ecNumber>
    </recommendedName>
</protein>
<dbReference type="PROSITE" id="PS01085">
    <property type="entry name" value="RIBUL_P_3_EPIMER_1"/>
    <property type="match status" value="1"/>
</dbReference>
<feature type="binding site" evidence="10 14">
    <location>
        <begin position="143"/>
        <end position="146"/>
    </location>
    <ligand>
        <name>substrate</name>
    </ligand>
</feature>
<comment type="cofactor">
    <cofactor evidence="2">
        <name>Mn(2+)</name>
        <dbReference type="ChEBI" id="CHEBI:29035"/>
    </cofactor>
</comment>
<name>A0A1E5UFU6_9FLAO</name>
<dbReference type="NCBIfam" id="NF004076">
    <property type="entry name" value="PRK05581.1-4"/>
    <property type="match status" value="1"/>
</dbReference>
<evidence type="ECO:0000256" key="2">
    <source>
        <dbReference type="ARBA" id="ARBA00001936"/>
    </source>
</evidence>
<keyword evidence="16" id="KW-1185">Reference proteome</keyword>
<dbReference type="PROSITE" id="PS01086">
    <property type="entry name" value="RIBUL_P_3_EPIMER_2"/>
    <property type="match status" value="1"/>
</dbReference>
<evidence type="ECO:0000256" key="9">
    <source>
        <dbReference type="ARBA" id="ARBA00023235"/>
    </source>
</evidence>
<feature type="binding site" evidence="14">
    <location>
        <position position="178"/>
    </location>
    <ligand>
        <name>substrate</name>
    </ligand>
</feature>
<evidence type="ECO:0000256" key="12">
    <source>
        <dbReference type="PIRSR" id="PIRSR001461-1"/>
    </source>
</evidence>
<feature type="binding site" evidence="10 13">
    <location>
        <position position="67"/>
    </location>
    <ligand>
        <name>a divalent metal cation</name>
        <dbReference type="ChEBI" id="CHEBI:60240"/>
    </ligand>
</feature>
<evidence type="ECO:0000313" key="16">
    <source>
        <dbReference type="Proteomes" id="UP000095601"/>
    </source>
</evidence>
<keyword evidence="9 10" id="KW-0413">Isomerase</keyword>
<accession>A0A1E5UFU6</accession>
<dbReference type="EMBL" id="MKGI01000021">
    <property type="protein sequence ID" value="OEL11764.1"/>
    <property type="molecule type" value="Genomic_DNA"/>
</dbReference>